<dbReference type="InterPro" id="IPR053901">
    <property type="entry name" value="C5orf34-like"/>
</dbReference>
<feature type="compositionally biased region" description="Polar residues" evidence="2">
    <location>
        <begin position="7"/>
        <end position="24"/>
    </location>
</feature>
<feature type="coiled-coil region" evidence="1">
    <location>
        <begin position="665"/>
        <end position="692"/>
    </location>
</feature>
<accession>A0A078ATQ6</accession>
<evidence type="ECO:0000256" key="1">
    <source>
        <dbReference type="SAM" id="Coils"/>
    </source>
</evidence>
<reference evidence="5 6" key="1">
    <citation type="submission" date="2014-06" db="EMBL/GenBank/DDBJ databases">
        <authorList>
            <person name="Swart Estienne"/>
        </authorList>
    </citation>
    <scope>NUCLEOTIDE SEQUENCE [LARGE SCALE GENOMIC DNA]</scope>
    <source>
        <strain evidence="5 6">130c</strain>
    </source>
</reference>
<evidence type="ECO:0000259" key="4">
    <source>
        <dbReference type="Pfam" id="PF22833"/>
    </source>
</evidence>
<gene>
    <name evidence="5" type="primary">Contig8792.g9387</name>
    <name evidence="5" type="ORF">STYLEM_14436</name>
</gene>
<dbReference type="InterPro" id="IPR027865">
    <property type="entry name" value="C5orf34-like_C"/>
</dbReference>
<feature type="domain" description="C5orf34-like second" evidence="4">
    <location>
        <begin position="234"/>
        <end position="329"/>
    </location>
</feature>
<dbReference type="Proteomes" id="UP000039865">
    <property type="component" value="Unassembled WGS sequence"/>
</dbReference>
<keyword evidence="1" id="KW-0175">Coiled coil</keyword>
<evidence type="ECO:0000313" key="5">
    <source>
        <dbReference type="EMBL" id="CDW85361.1"/>
    </source>
</evidence>
<evidence type="ECO:0000256" key="2">
    <source>
        <dbReference type="SAM" id="MobiDB-lite"/>
    </source>
</evidence>
<proteinExistence type="predicted"/>
<dbReference type="Pfam" id="PF22833">
    <property type="entry name" value="C5orf34_2nd"/>
    <property type="match status" value="1"/>
</dbReference>
<dbReference type="Pfam" id="PF15016">
    <property type="entry name" value="C5orf34_C"/>
    <property type="match status" value="1"/>
</dbReference>
<dbReference type="PANTHER" id="PTHR34531">
    <property type="entry name" value="ZGC:153352"/>
    <property type="match status" value="1"/>
</dbReference>
<dbReference type="InterPro" id="IPR053899">
    <property type="entry name" value="C5orf34-like_2nd"/>
</dbReference>
<dbReference type="EMBL" id="CCKQ01013666">
    <property type="protein sequence ID" value="CDW85361.1"/>
    <property type="molecule type" value="Genomic_DNA"/>
</dbReference>
<protein>
    <submittedName>
        <fullName evidence="5">Uncharacterized protein</fullName>
    </submittedName>
</protein>
<feature type="domain" description="C5orf34-like C-terminal" evidence="3">
    <location>
        <begin position="585"/>
        <end position="662"/>
    </location>
</feature>
<dbReference type="InParanoid" id="A0A078ATQ6"/>
<keyword evidence="6" id="KW-1185">Reference proteome</keyword>
<evidence type="ECO:0000259" key="3">
    <source>
        <dbReference type="Pfam" id="PF15016"/>
    </source>
</evidence>
<organism evidence="5 6">
    <name type="scientific">Stylonychia lemnae</name>
    <name type="common">Ciliate</name>
    <dbReference type="NCBI Taxonomy" id="5949"/>
    <lineage>
        <taxon>Eukaryota</taxon>
        <taxon>Sar</taxon>
        <taxon>Alveolata</taxon>
        <taxon>Ciliophora</taxon>
        <taxon>Intramacronucleata</taxon>
        <taxon>Spirotrichea</taxon>
        <taxon>Stichotrichia</taxon>
        <taxon>Sporadotrichida</taxon>
        <taxon>Oxytrichidae</taxon>
        <taxon>Stylonychinae</taxon>
        <taxon>Stylonychia</taxon>
    </lineage>
</organism>
<name>A0A078ATQ6_STYLE</name>
<dbReference type="OrthoDB" id="75908at2759"/>
<dbReference type="OMA" id="PNILYND"/>
<dbReference type="PANTHER" id="PTHR34531:SF1">
    <property type="entry name" value="CHROMOSOME 5 OPEN READING FRAME 34"/>
    <property type="match status" value="1"/>
</dbReference>
<feature type="region of interest" description="Disordered" evidence="2">
    <location>
        <begin position="1"/>
        <end position="24"/>
    </location>
</feature>
<sequence length="769" mass="90726">MKLQNYDGLSQTPQSQRREFSMQNSDQQIFQSDVKYQPSYFNHELKVDPVVLSQRSNTKPQDHIFLSHTKNILATSDYTSSIDRVQLIEKFDQISLMKEKNKDKLIIEHALTYEDGRSHFVFDDKSAIILHPKGDCFTYFSKDGKKTRQLVKFAVQSTHKDDRGMGVLDKLVLAIQYHNTFCDEPILSREEILTIREKDQVRQVYERQQKFQKYTQVIWPGIENWEDFLTEDQDGNLTLRSVDEDLASITLSANGFQLSVKYQQLLPFKKPTWVNLGVTFDESTIKNITSDKLNQKDSRRMKMAYDYVRINQIFSIFRFPSRWCYPVQLLMQYKEHLLLRKDENSCQLYEPVYCRNFHGDIQTCCFTELVRNKEYSTYLPIQRKVIDEIDEEDEQNDSNLPQIKSMLSQTNLNRTNISQMSSMSKWDSQRSVQELLDKNNKITVWSNDDISPASFLHSHKKNVAIQWNTLSTTRVSSDGNIIQVQVHQDESILLLRENGQYISHLKQNNNLEPPLRQFTCETIPFSVVDSIDPINHPRLQLQEILAHPFVILKQLYEPNPLYVKETKPEEDHLSKASLMASQDNIILKEMHMEGLGHFQAYSNKSIKVSFEDRTILRMMRNCDIIRILNKYGEEINLNVQKPNILYNDYRNYIKVADEFYEWAFSSQEERQQKELEEQKKQEAIDLEMQKIQRTLCFIDQNKLGSQMLQQKNEQEFHKQTYQQSYNENQNLQNYTIGLEQRAHAVQELEVNQQKINEIQELLNALNEKK</sequence>
<evidence type="ECO:0000313" key="6">
    <source>
        <dbReference type="Proteomes" id="UP000039865"/>
    </source>
</evidence>
<dbReference type="AlphaFoldDB" id="A0A078ATQ6"/>